<dbReference type="GO" id="GO:0015026">
    <property type="term" value="F:coreceptor activity"/>
    <property type="evidence" value="ECO:0007669"/>
    <property type="project" value="InterPro"/>
</dbReference>
<feature type="region of interest" description="Disordered" evidence="14">
    <location>
        <begin position="69"/>
        <end position="96"/>
    </location>
</feature>
<dbReference type="Pfam" id="PF04901">
    <property type="entry name" value="RAMP"/>
    <property type="match status" value="1"/>
</dbReference>
<dbReference type="InParanoid" id="G1TCA5"/>
<dbReference type="HOGENOM" id="CLU_2518273_0_0_1"/>
<proteinExistence type="inferred from homology"/>
<reference evidence="16 17" key="1">
    <citation type="journal article" date="2011" name="Nature">
        <title>A high-resolution map of human evolutionary constraint using 29 mammals.</title>
        <authorList>
            <person name="Lindblad-Toh K."/>
            <person name="Garber M."/>
            <person name="Zuk O."/>
            <person name="Lin M.F."/>
            <person name="Parker B.J."/>
            <person name="Washietl S."/>
            <person name="Kheradpour P."/>
            <person name="Ernst J."/>
            <person name="Jordan G."/>
            <person name="Mauceli E."/>
            <person name="Ward L.D."/>
            <person name="Lowe C.B."/>
            <person name="Holloway A.K."/>
            <person name="Clamp M."/>
            <person name="Gnerre S."/>
            <person name="Alfoldi J."/>
            <person name="Beal K."/>
            <person name="Chang J."/>
            <person name="Clawson H."/>
            <person name="Cuff J."/>
            <person name="Di Palma F."/>
            <person name="Fitzgerald S."/>
            <person name="Flicek P."/>
            <person name="Guttman M."/>
            <person name="Hubisz M.J."/>
            <person name="Jaffe D.B."/>
            <person name="Jungreis I."/>
            <person name="Kent W.J."/>
            <person name="Kostka D."/>
            <person name="Lara M."/>
            <person name="Martins A.L."/>
            <person name="Massingham T."/>
            <person name="Moltke I."/>
            <person name="Raney B.J."/>
            <person name="Rasmussen M.D."/>
            <person name="Robinson J."/>
            <person name="Stark A."/>
            <person name="Vilella A.J."/>
            <person name="Wen J."/>
            <person name="Xie X."/>
            <person name="Zody M.C."/>
            <person name="Baldwin J."/>
            <person name="Bloom T."/>
            <person name="Chin C.W."/>
            <person name="Heiman D."/>
            <person name="Nicol R."/>
            <person name="Nusbaum C."/>
            <person name="Young S."/>
            <person name="Wilkinson J."/>
            <person name="Worley K.C."/>
            <person name="Kovar C.L."/>
            <person name="Muzny D.M."/>
            <person name="Gibbs R.A."/>
            <person name="Cree A."/>
            <person name="Dihn H.H."/>
            <person name="Fowler G."/>
            <person name="Jhangiani S."/>
            <person name="Joshi V."/>
            <person name="Lee S."/>
            <person name="Lewis L.R."/>
            <person name="Nazareth L.V."/>
            <person name="Okwuonu G."/>
            <person name="Santibanez J."/>
            <person name="Warren W.C."/>
            <person name="Mardis E.R."/>
            <person name="Weinstock G.M."/>
            <person name="Wilson R.K."/>
            <person name="Delehaunty K."/>
            <person name="Dooling D."/>
            <person name="Fronik C."/>
            <person name="Fulton L."/>
            <person name="Fulton B."/>
            <person name="Graves T."/>
            <person name="Minx P."/>
            <person name="Sodergren E."/>
            <person name="Birney E."/>
            <person name="Margulies E.H."/>
            <person name="Herrero J."/>
            <person name="Green E.D."/>
            <person name="Haussler D."/>
            <person name="Siepel A."/>
            <person name="Goldman N."/>
            <person name="Pollard K.S."/>
            <person name="Pedersen J.S."/>
            <person name="Lander E.S."/>
            <person name="Kellis M."/>
        </authorList>
    </citation>
    <scope>NUCLEOTIDE SEQUENCE [LARGE SCALE GENOMIC DNA]</scope>
    <source>
        <strain evidence="17">Thorbecke</strain>
    </source>
</reference>
<organism evidence="16 17">
    <name type="scientific">Oryctolagus cuniculus</name>
    <name type="common">Rabbit</name>
    <dbReference type="NCBI Taxonomy" id="9986"/>
    <lineage>
        <taxon>Eukaryota</taxon>
        <taxon>Metazoa</taxon>
        <taxon>Chordata</taxon>
        <taxon>Craniata</taxon>
        <taxon>Vertebrata</taxon>
        <taxon>Euteleostomi</taxon>
        <taxon>Mammalia</taxon>
        <taxon>Eutheria</taxon>
        <taxon>Euarchontoglires</taxon>
        <taxon>Glires</taxon>
        <taxon>Lagomorpha</taxon>
        <taxon>Leporidae</taxon>
        <taxon>Oryctolagus</taxon>
    </lineage>
</organism>
<dbReference type="PaxDb" id="9986-ENSOCUP00000014399"/>
<feature type="transmembrane region" description="Helical" evidence="15">
    <location>
        <begin position="160"/>
        <end position="177"/>
    </location>
</feature>
<dbReference type="GO" id="GO:0031623">
    <property type="term" value="P:receptor internalization"/>
    <property type="evidence" value="ECO:0007669"/>
    <property type="project" value="TreeGrafter"/>
</dbReference>
<dbReference type="Proteomes" id="UP000001811">
    <property type="component" value="Unplaced"/>
</dbReference>
<dbReference type="PANTHER" id="PTHR14076:SF3">
    <property type="entry name" value="RECEPTOR ACTIVITY-MODIFYING PROTEIN 1"/>
    <property type="match status" value="1"/>
</dbReference>
<keyword evidence="17" id="KW-1185">Reference proteome</keyword>
<dbReference type="eggNOG" id="ENOG502S0TC">
    <property type="taxonomic scope" value="Eukaryota"/>
</dbReference>
<keyword evidence="8 15" id="KW-0472">Membrane</keyword>
<evidence type="ECO:0000256" key="9">
    <source>
        <dbReference type="ARBA" id="ARBA00023157"/>
    </source>
</evidence>
<evidence type="ECO:0000256" key="1">
    <source>
        <dbReference type="ARBA" id="ARBA00004251"/>
    </source>
</evidence>
<dbReference type="GO" id="GO:0009986">
    <property type="term" value="C:cell surface"/>
    <property type="evidence" value="ECO:0007669"/>
    <property type="project" value="TreeGrafter"/>
</dbReference>
<dbReference type="GeneTree" id="ENSGT00940000159224"/>
<evidence type="ECO:0000256" key="2">
    <source>
        <dbReference type="ARBA" id="ARBA00007087"/>
    </source>
</evidence>
<comment type="subcellular location">
    <subcellularLocation>
        <location evidence="1">Cell membrane</location>
        <topology evidence="1">Single-pass type I membrane protein</topology>
    </subcellularLocation>
</comment>
<dbReference type="AlphaFoldDB" id="G1TCA5"/>
<evidence type="ECO:0000256" key="11">
    <source>
        <dbReference type="ARBA" id="ARBA00041071"/>
    </source>
</evidence>
<evidence type="ECO:0000256" key="6">
    <source>
        <dbReference type="ARBA" id="ARBA00022729"/>
    </source>
</evidence>
<name>G1TCA5_RABIT</name>
<comment type="subunit">
    <text evidence="13">Heterodimer of CALCRL and RAMP1; the interaction induces allosteric modulation of CALCRL function and CGRP1/CALCA and CGRP2/CALCB ligand specificity. Heterodimer of CALCR and RAMP1; interaction forms the AMYR1 receptor complex for amylin/IAPP and CGRP1/CALCA ligands.</text>
</comment>
<dbReference type="Ensembl" id="ENSOCUT00000016750.3">
    <property type="protein sequence ID" value="ENSOCUP00000014399.3"/>
    <property type="gene ID" value="ENSOCUG00000016751.3"/>
</dbReference>
<evidence type="ECO:0000256" key="14">
    <source>
        <dbReference type="SAM" id="MobiDB-lite"/>
    </source>
</evidence>
<keyword evidence="5 15" id="KW-0812">Transmembrane</keyword>
<reference evidence="16" key="2">
    <citation type="submission" date="2025-08" db="UniProtKB">
        <authorList>
            <consortium name="Ensembl"/>
        </authorList>
    </citation>
    <scope>IDENTIFICATION</scope>
    <source>
        <strain evidence="16">Thorbecke</strain>
    </source>
</reference>
<evidence type="ECO:0000256" key="3">
    <source>
        <dbReference type="ARBA" id="ARBA00022448"/>
    </source>
</evidence>
<reference evidence="16" key="3">
    <citation type="submission" date="2025-09" db="UniProtKB">
        <authorList>
            <consortium name="Ensembl"/>
        </authorList>
    </citation>
    <scope>IDENTIFICATION</scope>
    <source>
        <strain evidence="16">Thorbecke</strain>
    </source>
</reference>
<dbReference type="GO" id="GO:0032870">
    <property type="term" value="P:cellular response to hormone stimulus"/>
    <property type="evidence" value="ECO:0007669"/>
    <property type="project" value="TreeGrafter"/>
</dbReference>
<keyword evidence="4" id="KW-1003">Cell membrane</keyword>
<dbReference type="GO" id="GO:0005886">
    <property type="term" value="C:plasma membrane"/>
    <property type="evidence" value="ECO:0007669"/>
    <property type="project" value="UniProtKB-SubCell"/>
</dbReference>
<evidence type="ECO:0000256" key="12">
    <source>
        <dbReference type="ARBA" id="ARBA00049570"/>
    </source>
</evidence>
<dbReference type="GO" id="GO:0008277">
    <property type="term" value="P:regulation of G protein-coupled receptor signaling pathway"/>
    <property type="evidence" value="ECO:0007669"/>
    <property type="project" value="InterPro"/>
</dbReference>
<dbReference type="SMR" id="G1TCA5"/>
<dbReference type="InterPro" id="IPR038126">
    <property type="entry name" value="RAMP_sf"/>
</dbReference>
<accession>G1TCA5</accession>
<evidence type="ECO:0000256" key="7">
    <source>
        <dbReference type="ARBA" id="ARBA00022989"/>
    </source>
</evidence>
<dbReference type="PANTHER" id="PTHR14076">
    <property type="entry name" value="RECEPTOR ACTIVITY MODIFYING PROTEIN RAMP"/>
    <property type="match status" value="1"/>
</dbReference>
<dbReference type="GO" id="GO:0006886">
    <property type="term" value="P:intracellular protein transport"/>
    <property type="evidence" value="ECO:0007669"/>
    <property type="project" value="InterPro"/>
</dbReference>
<dbReference type="GO" id="GO:0006816">
    <property type="term" value="P:calcium ion transport"/>
    <property type="evidence" value="ECO:0007669"/>
    <property type="project" value="TreeGrafter"/>
</dbReference>
<dbReference type="GO" id="GO:0043235">
    <property type="term" value="C:receptor complex"/>
    <property type="evidence" value="ECO:0007669"/>
    <property type="project" value="TreeGrafter"/>
</dbReference>
<comment type="similarity">
    <text evidence="2">Belongs to the RAMP family.</text>
</comment>
<dbReference type="InterPro" id="IPR006985">
    <property type="entry name" value="RAMP"/>
</dbReference>
<evidence type="ECO:0000313" key="17">
    <source>
        <dbReference type="Proteomes" id="UP000001811"/>
    </source>
</evidence>
<feature type="region of interest" description="Disordered" evidence="14">
    <location>
        <begin position="19"/>
        <end position="48"/>
    </location>
</feature>
<dbReference type="STRING" id="9986.ENSOCUP00000014399"/>
<sequence>MYKVTRVQGHTETHICTRSQSHKVTQSHTDTHVQGQSHRTSHTRSHTYIHTGPHTVTAYRHTHKVTATQDITSTPPRPRLRDRALPSLAGSKTPAPRGQVLQSYGALTHCTQQVAAQLGCFWPNAEVDKFFVAVHQHYFRSCPVSGRAVHDPPSSVLCPFIVVPIVVTLLVTALVVWRSKRTEGIV</sequence>
<evidence type="ECO:0000313" key="16">
    <source>
        <dbReference type="Ensembl" id="ENSOCUP00000014399.3"/>
    </source>
</evidence>
<evidence type="ECO:0000256" key="5">
    <source>
        <dbReference type="ARBA" id="ARBA00022692"/>
    </source>
</evidence>
<keyword evidence="6" id="KW-0732">Signal</keyword>
<dbReference type="Bgee" id="ENSOCUG00000016751">
    <property type="expression patterns" value="Expressed in skeletal muscle tissue and 18 other cell types or tissues"/>
</dbReference>
<keyword evidence="3" id="KW-0813">Transport</keyword>
<evidence type="ECO:0000256" key="4">
    <source>
        <dbReference type="ARBA" id="ARBA00022475"/>
    </source>
</evidence>
<evidence type="ECO:0000256" key="13">
    <source>
        <dbReference type="ARBA" id="ARBA00049674"/>
    </source>
</evidence>
<feature type="compositionally biased region" description="Polar residues" evidence="14">
    <location>
        <begin position="19"/>
        <end position="38"/>
    </location>
</feature>
<evidence type="ECO:0000256" key="10">
    <source>
        <dbReference type="ARBA" id="ARBA00023170"/>
    </source>
</evidence>
<keyword evidence="7 15" id="KW-1133">Transmembrane helix</keyword>
<dbReference type="GO" id="GO:0072659">
    <property type="term" value="P:protein localization to plasma membrane"/>
    <property type="evidence" value="ECO:0007669"/>
    <property type="project" value="TreeGrafter"/>
</dbReference>
<protein>
    <recommendedName>
        <fullName evidence="11">Receptor activity-modifying protein 1</fullName>
    </recommendedName>
</protein>
<dbReference type="GO" id="GO:0007186">
    <property type="term" value="P:G protein-coupled receptor signaling pathway"/>
    <property type="evidence" value="ECO:0007669"/>
    <property type="project" value="TreeGrafter"/>
</dbReference>
<dbReference type="Gene3D" id="1.10.150.510">
    <property type="entry name" value="Receptor activity modifying family"/>
    <property type="match status" value="1"/>
</dbReference>
<evidence type="ECO:0000256" key="8">
    <source>
        <dbReference type="ARBA" id="ARBA00023136"/>
    </source>
</evidence>
<evidence type="ECO:0000256" key="15">
    <source>
        <dbReference type="SAM" id="Phobius"/>
    </source>
</evidence>
<keyword evidence="10" id="KW-0675">Receptor</keyword>
<keyword evidence="9" id="KW-1015">Disulfide bond</keyword>
<comment type="function">
    <text evidence="12">Accessory protein that interacts with and modulates the function of G-protein coupled receptors including calcitonin gene-related peptide type 1 receptor (CALCRL) and calcitonin receptor (CALCR). Required for the transport of CALCRL to the plasma membrane. Together with CALCRL, form the receptor complex for the calcitonin gene-related peptides CGRP1/CALCA and CGRP2/CALCB. Together with CALCR, form the AMYR1 receptor complex for amylin/IAPP and CGRP1/CALCA.</text>
</comment>